<dbReference type="RefSeq" id="WP_408037859.1">
    <property type="nucleotide sequence ID" value="NZ_JBFPMW010000026.1"/>
</dbReference>
<sequence>MTTELLSINTYADFAASPGRSPYLRNTEYLCLTPTCRTILATIANKKCSAITEHQMKDFRKKMGISQ</sequence>
<dbReference type="Proteomes" id="UP001629223">
    <property type="component" value="Unassembled WGS sequence"/>
</dbReference>
<accession>A0ABW8XNI4</accession>
<evidence type="ECO:0000313" key="3">
    <source>
        <dbReference type="Proteomes" id="UP001629223"/>
    </source>
</evidence>
<organism evidence="1 3">
    <name type="scientific">Tolypothrix campylonemoides VB511288_2</name>
    <dbReference type="NCBI Taxonomy" id="3232311"/>
    <lineage>
        <taxon>Bacteria</taxon>
        <taxon>Bacillati</taxon>
        <taxon>Cyanobacteriota</taxon>
        <taxon>Cyanophyceae</taxon>
        <taxon>Nostocales</taxon>
        <taxon>Tolypothrichaceae</taxon>
        <taxon>Tolypothrix</taxon>
    </lineage>
</organism>
<dbReference type="EMBL" id="JBFPMW010000026">
    <property type="protein sequence ID" value="MFL9823194.1"/>
    <property type="molecule type" value="Genomic_DNA"/>
</dbReference>
<proteinExistence type="predicted"/>
<gene>
    <name evidence="1" type="ORF">AB0756_39825</name>
    <name evidence="2" type="ORF">AB0756_39830</name>
</gene>
<evidence type="ECO:0000313" key="2">
    <source>
        <dbReference type="EMBL" id="MFL9823194.1"/>
    </source>
</evidence>
<comment type="caution">
    <text evidence="1">The sequence shown here is derived from an EMBL/GenBank/DDBJ whole genome shotgun (WGS) entry which is preliminary data.</text>
</comment>
<evidence type="ECO:0000313" key="1">
    <source>
        <dbReference type="EMBL" id="MFL9823193.1"/>
    </source>
</evidence>
<protein>
    <submittedName>
        <fullName evidence="1">Uncharacterized protein</fullName>
    </submittedName>
</protein>
<name>A0ABW8XNI4_9CYAN</name>
<dbReference type="EMBL" id="JBFPMW010000026">
    <property type="protein sequence ID" value="MFL9823193.1"/>
    <property type="molecule type" value="Genomic_DNA"/>
</dbReference>
<keyword evidence="3" id="KW-1185">Reference proteome</keyword>
<reference evidence="1 3" key="1">
    <citation type="submission" date="2024-07" db="EMBL/GenBank/DDBJ databases">
        <authorList>
            <person name="Tripathy S."/>
        </authorList>
    </citation>
    <scope>NUCLEOTIDE SEQUENCE [LARGE SCALE GENOMIC DNA]</scope>
    <source>
        <strain evidence="1 3">VB511288_2</strain>
    </source>
</reference>